<dbReference type="Proteomes" id="UP000018001">
    <property type="component" value="Unassembled WGS sequence"/>
</dbReference>
<comment type="caution">
    <text evidence="10">The sequence shown here is derived from an EMBL/GenBank/DDBJ whole genome shotgun (WGS) entry which is preliminary data.</text>
</comment>
<dbReference type="InterPro" id="IPR013154">
    <property type="entry name" value="ADH-like_N"/>
</dbReference>
<dbReference type="SUPFAM" id="SSF50129">
    <property type="entry name" value="GroES-like"/>
    <property type="match status" value="1"/>
</dbReference>
<dbReference type="PANTHER" id="PTHR43189">
    <property type="entry name" value="ZINC-TYPE ALCOHOL DEHYDROGENASE-LIKE PROTEIN C1198.01-RELATED"/>
    <property type="match status" value="1"/>
</dbReference>
<dbReference type="InterPro" id="IPR013149">
    <property type="entry name" value="ADH-like_C"/>
</dbReference>
<dbReference type="InParanoid" id="V5FQ49"/>
<sequence>MRAVRFHGRRDIRVDQIDEPTCGDGQVKVYTHFRKGDEMVRPAFVGICGSDLHEYIAGPLSIPSHPHPITGETLPVTLGHEFSGTVEEVGSGVTRFKVGDRVAIRPNFLGFIGYSSASGGLSDHVVMAEKHAIPLRDNFPLDIGALVEPLTVAWHAINRSPLKDGDTVLVVGGGPIGLAVVQLLKVRGAKNIIVAEVSPQRQIFAKQLGATHVLDPTQVDVVSKVRQLTDDAGADVSFDCAGVQAGFDTAISGIRTRGTVVIVSLWEKKPLIDAFQIVSEEKHVIGAAICEDGDFEAVIEAIASGKLDPSPMITSKIRMEDVEDKGFKALVEEKDKHVKILIDIAA</sequence>
<name>V5FQ49_BYSSN</name>
<accession>V5FQ49</accession>
<dbReference type="HOGENOM" id="CLU_026673_11_0_1"/>
<dbReference type="GO" id="GO:0008270">
    <property type="term" value="F:zinc ion binding"/>
    <property type="evidence" value="ECO:0007669"/>
    <property type="project" value="InterPro"/>
</dbReference>
<evidence type="ECO:0000256" key="5">
    <source>
        <dbReference type="ARBA" id="ARBA00022833"/>
    </source>
</evidence>
<evidence type="ECO:0000256" key="3">
    <source>
        <dbReference type="ARBA" id="ARBA00008072"/>
    </source>
</evidence>
<evidence type="ECO:0000256" key="2">
    <source>
        <dbReference type="ARBA" id="ARBA00004921"/>
    </source>
</evidence>
<comment type="pathway">
    <text evidence="2">Carbohydrate degradation.</text>
</comment>
<evidence type="ECO:0000313" key="10">
    <source>
        <dbReference type="EMBL" id="GAD91731.1"/>
    </source>
</evidence>
<keyword evidence="4 8" id="KW-0479">Metal-binding</keyword>
<proteinExistence type="inferred from homology"/>
<dbReference type="FunFam" id="3.40.50.720:FF:000068">
    <property type="entry name" value="Sorbitol dehydrogenase"/>
    <property type="match status" value="1"/>
</dbReference>
<dbReference type="SMART" id="SM00829">
    <property type="entry name" value="PKS_ER"/>
    <property type="match status" value="1"/>
</dbReference>
<gene>
    <name evidence="10" type="ORF">PVAR5_0305</name>
</gene>
<comment type="cofactor">
    <cofactor evidence="1 8">
        <name>Zn(2+)</name>
        <dbReference type="ChEBI" id="CHEBI:29105"/>
    </cofactor>
</comment>
<dbReference type="InterPro" id="IPR002328">
    <property type="entry name" value="ADH_Zn_CS"/>
</dbReference>
<dbReference type="InterPro" id="IPR020843">
    <property type="entry name" value="ER"/>
</dbReference>
<keyword evidence="6" id="KW-0560">Oxidoreductase</keyword>
<evidence type="ECO:0000259" key="9">
    <source>
        <dbReference type="SMART" id="SM00829"/>
    </source>
</evidence>
<keyword evidence="11" id="KW-1185">Reference proteome</keyword>
<dbReference type="EMBL" id="BAUL01000004">
    <property type="protein sequence ID" value="GAD91731.1"/>
    <property type="molecule type" value="Genomic_DNA"/>
</dbReference>
<reference evidence="11" key="1">
    <citation type="journal article" date="2014" name="Genome Announc.">
        <title>Draft genome sequence of the formaldehyde-resistant fungus Byssochlamys spectabilis No. 5 (anamorph Paecilomyces variotii No. 5) (NBRC109023).</title>
        <authorList>
            <person name="Oka T."/>
            <person name="Ekino K."/>
            <person name="Fukuda K."/>
            <person name="Nomura Y."/>
        </authorList>
    </citation>
    <scope>NUCLEOTIDE SEQUENCE [LARGE SCALE GENOMIC DNA]</scope>
    <source>
        <strain evidence="11">No. 5 / NBRC 109023</strain>
    </source>
</reference>
<dbReference type="Pfam" id="PF00107">
    <property type="entry name" value="ADH_zinc_N"/>
    <property type="match status" value="1"/>
</dbReference>
<feature type="domain" description="Enoyl reductase (ER)" evidence="9">
    <location>
        <begin position="8"/>
        <end position="342"/>
    </location>
</feature>
<dbReference type="OrthoDB" id="3941538at2759"/>
<protein>
    <recommendedName>
        <fullName evidence="9">Enoyl reductase (ER) domain-containing protein</fullName>
    </recommendedName>
</protein>
<evidence type="ECO:0000256" key="4">
    <source>
        <dbReference type="ARBA" id="ARBA00022723"/>
    </source>
</evidence>
<keyword evidence="7" id="KW-0520">NAD</keyword>
<dbReference type="Pfam" id="PF08240">
    <property type="entry name" value="ADH_N"/>
    <property type="match status" value="1"/>
</dbReference>
<evidence type="ECO:0000313" key="11">
    <source>
        <dbReference type="Proteomes" id="UP000018001"/>
    </source>
</evidence>
<dbReference type="PANTHER" id="PTHR43189:SF1">
    <property type="entry name" value="ZINC-TYPE ALCOHOL DEHYDROGENASE-LIKE PROTEIN C1198.01"/>
    <property type="match status" value="1"/>
</dbReference>
<organism evidence="10 11">
    <name type="scientific">Byssochlamys spectabilis (strain No. 5 / NBRC 109023)</name>
    <name type="common">Paecilomyces variotii</name>
    <dbReference type="NCBI Taxonomy" id="1356009"/>
    <lineage>
        <taxon>Eukaryota</taxon>
        <taxon>Fungi</taxon>
        <taxon>Dikarya</taxon>
        <taxon>Ascomycota</taxon>
        <taxon>Pezizomycotina</taxon>
        <taxon>Eurotiomycetes</taxon>
        <taxon>Eurotiomycetidae</taxon>
        <taxon>Eurotiales</taxon>
        <taxon>Thermoascaceae</taxon>
        <taxon>Paecilomyces</taxon>
    </lineage>
</organism>
<dbReference type="InterPro" id="IPR036291">
    <property type="entry name" value="NAD(P)-bd_dom_sf"/>
</dbReference>
<evidence type="ECO:0000256" key="8">
    <source>
        <dbReference type="RuleBase" id="RU361277"/>
    </source>
</evidence>
<dbReference type="eggNOG" id="KOG0024">
    <property type="taxonomic scope" value="Eukaryota"/>
</dbReference>
<dbReference type="Gene3D" id="3.40.50.720">
    <property type="entry name" value="NAD(P)-binding Rossmann-like Domain"/>
    <property type="match status" value="1"/>
</dbReference>
<evidence type="ECO:0000256" key="7">
    <source>
        <dbReference type="ARBA" id="ARBA00023027"/>
    </source>
</evidence>
<dbReference type="PROSITE" id="PS00059">
    <property type="entry name" value="ADH_ZINC"/>
    <property type="match status" value="1"/>
</dbReference>
<dbReference type="InterPro" id="IPR011032">
    <property type="entry name" value="GroES-like_sf"/>
</dbReference>
<dbReference type="SUPFAM" id="SSF51735">
    <property type="entry name" value="NAD(P)-binding Rossmann-fold domains"/>
    <property type="match status" value="1"/>
</dbReference>
<evidence type="ECO:0000256" key="1">
    <source>
        <dbReference type="ARBA" id="ARBA00001947"/>
    </source>
</evidence>
<dbReference type="CDD" id="cd08233">
    <property type="entry name" value="butanediol_DH_like"/>
    <property type="match status" value="1"/>
</dbReference>
<dbReference type="AlphaFoldDB" id="V5FQ49"/>
<keyword evidence="5 8" id="KW-0862">Zinc</keyword>
<dbReference type="Gene3D" id="3.90.180.10">
    <property type="entry name" value="Medium-chain alcohol dehydrogenases, catalytic domain"/>
    <property type="match status" value="2"/>
</dbReference>
<evidence type="ECO:0000256" key="6">
    <source>
        <dbReference type="ARBA" id="ARBA00023002"/>
    </source>
</evidence>
<comment type="similarity">
    <text evidence="3 8">Belongs to the zinc-containing alcohol dehydrogenase family.</text>
</comment>
<dbReference type="FunCoup" id="V5FQ49">
    <property type="interactions" value="141"/>
</dbReference>
<dbReference type="GO" id="GO:0016491">
    <property type="term" value="F:oxidoreductase activity"/>
    <property type="evidence" value="ECO:0007669"/>
    <property type="project" value="UniProtKB-KW"/>
</dbReference>